<proteinExistence type="predicted"/>
<evidence type="ECO:0000259" key="5">
    <source>
        <dbReference type="PROSITE" id="PS50011"/>
    </source>
</evidence>
<comment type="caution">
    <text evidence="6">The sequence shown here is derived from an EMBL/GenBank/DDBJ whole genome shotgun (WGS) entry which is preliminary data.</text>
</comment>
<evidence type="ECO:0000313" key="7">
    <source>
        <dbReference type="Proteomes" id="UP000234254"/>
    </source>
</evidence>
<keyword evidence="3" id="KW-0418">Kinase</keyword>
<reference evidence="6" key="1">
    <citation type="submission" date="2016-12" db="EMBL/GenBank/DDBJ databases">
        <title>The genomes of Aspergillus section Nigri reveals drivers in fungal speciation.</title>
        <authorList>
            <consortium name="DOE Joint Genome Institute"/>
            <person name="Vesth T.C."/>
            <person name="Nybo J."/>
            <person name="Theobald S."/>
            <person name="Brandl J."/>
            <person name="Frisvad J.C."/>
            <person name="Nielsen K.F."/>
            <person name="Lyhne E.K."/>
            <person name="Kogle M.E."/>
            <person name="Kuo A."/>
            <person name="Riley R."/>
            <person name="Clum A."/>
            <person name="Nolan M."/>
            <person name="Lipzen A."/>
            <person name="Salamov A."/>
            <person name="Henrissat B."/>
            <person name="Wiebenga A."/>
            <person name="De vries R.P."/>
            <person name="Grigoriev I.V."/>
            <person name="Mortensen U.H."/>
            <person name="Andersen M.R."/>
            <person name="Baker S.E."/>
        </authorList>
    </citation>
    <scope>NUCLEOTIDE SEQUENCE</scope>
    <source>
        <strain evidence="6">IBT 28561</strain>
    </source>
</reference>
<dbReference type="Gene3D" id="1.10.510.10">
    <property type="entry name" value="Transferase(Phosphotransferase) domain 1"/>
    <property type="match status" value="1"/>
</dbReference>
<dbReference type="PROSITE" id="PS50011">
    <property type="entry name" value="PROTEIN_KINASE_DOM"/>
    <property type="match status" value="1"/>
</dbReference>
<keyword evidence="4" id="KW-0067">ATP-binding</keyword>
<dbReference type="SUPFAM" id="SSF56112">
    <property type="entry name" value="Protein kinase-like (PK-like)"/>
    <property type="match status" value="1"/>
</dbReference>
<dbReference type="InterPro" id="IPR011009">
    <property type="entry name" value="Kinase-like_dom_sf"/>
</dbReference>
<gene>
    <name evidence="6" type="ORF">P168DRAFT_346814</name>
</gene>
<dbReference type="RefSeq" id="XP_024691485.1">
    <property type="nucleotide sequence ID" value="XM_024841884.1"/>
</dbReference>
<feature type="domain" description="Protein kinase" evidence="5">
    <location>
        <begin position="1"/>
        <end position="226"/>
    </location>
</feature>
<evidence type="ECO:0000313" key="6">
    <source>
        <dbReference type="EMBL" id="PKY02891.1"/>
    </source>
</evidence>
<dbReference type="AlphaFoldDB" id="A0A2I1CZ63"/>
<organism evidence="6 7">
    <name type="scientific">Aspergillus campestris (strain IBT 28561)</name>
    <dbReference type="NCBI Taxonomy" id="1392248"/>
    <lineage>
        <taxon>Eukaryota</taxon>
        <taxon>Fungi</taxon>
        <taxon>Dikarya</taxon>
        <taxon>Ascomycota</taxon>
        <taxon>Pezizomycotina</taxon>
        <taxon>Eurotiomycetes</taxon>
        <taxon>Eurotiomycetidae</taxon>
        <taxon>Eurotiales</taxon>
        <taxon>Aspergillaceae</taxon>
        <taxon>Aspergillus</taxon>
        <taxon>Aspergillus subgen. Circumdati</taxon>
    </lineage>
</organism>
<dbReference type="InterPro" id="IPR051681">
    <property type="entry name" value="Ser/Thr_Kinases-Pseudokinases"/>
</dbReference>
<dbReference type="EMBL" id="MSFM01000009">
    <property type="protein sequence ID" value="PKY02891.1"/>
    <property type="molecule type" value="Genomic_DNA"/>
</dbReference>
<dbReference type="VEuPathDB" id="FungiDB:P168DRAFT_346814"/>
<evidence type="ECO:0000256" key="3">
    <source>
        <dbReference type="ARBA" id="ARBA00022777"/>
    </source>
</evidence>
<sequence length="226" mass="25473">MIGHHTFSRLVNRPLYQAHDTETIRNELKDLEYFRGEPNICSIGWYRSGHESVYNIKCNRTTSVIFGILSVFYPGGSLQNLLDKDRVREHSWESWTIQIATAISYLHKAGIIHMNIKPSNVVLDADGNAVLIDISGVGRITHMWLAPEIRKEISPAGLPFEVRQRNDTWAYGKLLSEIISHAGFCPFLETLNHIASCLTGEDTQTRMALLEAISQLKDAGVDRALL</sequence>
<dbReference type="PANTHER" id="PTHR44329">
    <property type="entry name" value="SERINE/THREONINE-PROTEIN KINASE TNNI3K-RELATED"/>
    <property type="match status" value="1"/>
</dbReference>
<dbReference type="Pfam" id="PF00069">
    <property type="entry name" value="Pkinase"/>
    <property type="match status" value="1"/>
</dbReference>
<evidence type="ECO:0000256" key="4">
    <source>
        <dbReference type="ARBA" id="ARBA00022840"/>
    </source>
</evidence>
<dbReference type="SMART" id="SM00220">
    <property type="entry name" value="S_TKc"/>
    <property type="match status" value="1"/>
</dbReference>
<dbReference type="GO" id="GO:0005524">
    <property type="term" value="F:ATP binding"/>
    <property type="evidence" value="ECO:0007669"/>
    <property type="project" value="UniProtKB-KW"/>
</dbReference>
<dbReference type="GeneID" id="36549413"/>
<dbReference type="InterPro" id="IPR000719">
    <property type="entry name" value="Prot_kinase_dom"/>
</dbReference>
<dbReference type="GO" id="GO:0004674">
    <property type="term" value="F:protein serine/threonine kinase activity"/>
    <property type="evidence" value="ECO:0007669"/>
    <property type="project" value="TreeGrafter"/>
</dbReference>
<protein>
    <submittedName>
        <fullName evidence="6">Kinase-like protein</fullName>
    </submittedName>
</protein>
<dbReference type="OrthoDB" id="4062651at2759"/>
<keyword evidence="1" id="KW-0808">Transferase</keyword>
<accession>A0A2I1CZ63</accession>
<evidence type="ECO:0000256" key="2">
    <source>
        <dbReference type="ARBA" id="ARBA00022741"/>
    </source>
</evidence>
<evidence type="ECO:0000256" key="1">
    <source>
        <dbReference type="ARBA" id="ARBA00022679"/>
    </source>
</evidence>
<keyword evidence="2" id="KW-0547">Nucleotide-binding</keyword>
<dbReference type="PANTHER" id="PTHR44329:SF288">
    <property type="entry name" value="MITOGEN-ACTIVATED PROTEIN KINASE KINASE KINASE 20"/>
    <property type="match status" value="1"/>
</dbReference>
<keyword evidence="7" id="KW-1185">Reference proteome</keyword>
<name>A0A2I1CZ63_ASPC2</name>
<dbReference type="Proteomes" id="UP000234254">
    <property type="component" value="Unassembled WGS sequence"/>
</dbReference>